<evidence type="ECO:0000256" key="6">
    <source>
        <dbReference type="ARBA" id="ARBA00023136"/>
    </source>
</evidence>
<dbReference type="InterPro" id="IPR001623">
    <property type="entry name" value="DnaJ_domain"/>
</dbReference>
<name>A0A2R5G207_9STRA</name>
<sequence length="201" mass="21777">MGAVAARQGVALGHGADHGAHTARRTLRQAAGTFLDARREEDAEQKDMRDKRFALQSRGFRATVPQESLSPLIVGGGVAVVAYSGKLVLEAIDRRQARQEAAAAAAKEEAAQGGGETEKKESGWLSWLSFMLGKNFYEGGFEEEMTKREAALILGIRESATREKVREAHRRLAMLNHPDTGGSTYVATKINEAKDKLLGAK</sequence>
<dbReference type="PANTHER" id="PTHR12763">
    <property type="match status" value="1"/>
</dbReference>
<dbReference type="AlphaFoldDB" id="A0A2R5G207"/>
<dbReference type="FunFam" id="1.10.287.110:FF:000001">
    <property type="entry name" value="Import inner membrane translocase subunit tim14"/>
    <property type="match status" value="1"/>
</dbReference>
<dbReference type="SMART" id="SM00271">
    <property type="entry name" value="DnaJ"/>
    <property type="match status" value="1"/>
</dbReference>
<proteinExistence type="inferred from homology"/>
<reference evidence="10 11" key="1">
    <citation type="submission" date="2017-12" db="EMBL/GenBank/DDBJ databases">
        <title>Sequencing, de novo assembly and annotation of complete genome of a new Thraustochytrid species, strain FCC1311.</title>
        <authorList>
            <person name="Sedici K."/>
            <person name="Godart F."/>
            <person name="Aiese Cigliano R."/>
            <person name="Sanseverino W."/>
            <person name="Barakat M."/>
            <person name="Ortet P."/>
            <person name="Marechal E."/>
            <person name="Cagnac O."/>
            <person name="Amato A."/>
        </authorList>
    </citation>
    <scope>NUCLEOTIDE SEQUENCE [LARGE SCALE GENOMIC DNA]</scope>
</reference>
<dbReference type="CDD" id="cd06257">
    <property type="entry name" value="DnaJ"/>
    <property type="match status" value="1"/>
</dbReference>
<dbReference type="OrthoDB" id="240298at2759"/>
<evidence type="ECO:0000256" key="8">
    <source>
        <dbReference type="SAM" id="MobiDB-lite"/>
    </source>
</evidence>
<accession>A0A2R5G207</accession>
<evidence type="ECO:0000256" key="7">
    <source>
        <dbReference type="ARBA" id="ARBA00038105"/>
    </source>
</evidence>
<dbReference type="GO" id="GO:0001405">
    <property type="term" value="C:PAM complex, Tim23 associated import motor"/>
    <property type="evidence" value="ECO:0007669"/>
    <property type="project" value="TreeGrafter"/>
</dbReference>
<dbReference type="Gene3D" id="1.10.287.110">
    <property type="entry name" value="DnaJ domain"/>
    <property type="match status" value="1"/>
</dbReference>
<keyword evidence="3" id="KW-0999">Mitochondrion inner membrane</keyword>
<evidence type="ECO:0000256" key="3">
    <source>
        <dbReference type="ARBA" id="ARBA00022792"/>
    </source>
</evidence>
<feature type="domain" description="J" evidence="9">
    <location>
        <begin position="149"/>
        <end position="201"/>
    </location>
</feature>
<dbReference type="Proteomes" id="UP000241890">
    <property type="component" value="Unassembled WGS sequence"/>
</dbReference>
<evidence type="ECO:0000259" key="9">
    <source>
        <dbReference type="PROSITE" id="PS50076"/>
    </source>
</evidence>
<organism evidence="10 11">
    <name type="scientific">Hondaea fermentalgiana</name>
    <dbReference type="NCBI Taxonomy" id="2315210"/>
    <lineage>
        <taxon>Eukaryota</taxon>
        <taxon>Sar</taxon>
        <taxon>Stramenopiles</taxon>
        <taxon>Bigyra</taxon>
        <taxon>Labyrinthulomycetes</taxon>
        <taxon>Thraustochytrida</taxon>
        <taxon>Thraustochytriidae</taxon>
        <taxon>Hondaea</taxon>
    </lineage>
</organism>
<feature type="compositionally biased region" description="Basic and acidic residues" evidence="8">
    <location>
        <begin position="36"/>
        <end position="50"/>
    </location>
</feature>
<dbReference type="PROSITE" id="PS50076">
    <property type="entry name" value="DNAJ_2"/>
    <property type="match status" value="1"/>
</dbReference>
<keyword evidence="5" id="KW-0496">Mitochondrion</keyword>
<evidence type="ECO:0000313" key="10">
    <source>
        <dbReference type="EMBL" id="GBG25040.1"/>
    </source>
</evidence>
<dbReference type="EMBL" id="BEYU01000011">
    <property type="protein sequence ID" value="GBG25040.1"/>
    <property type="molecule type" value="Genomic_DNA"/>
</dbReference>
<dbReference type="InParanoid" id="A0A2R5G207"/>
<evidence type="ECO:0000256" key="5">
    <source>
        <dbReference type="ARBA" id="ARBA00023128"/>
    </source>
</evidence>
<dbReference type="GO" id="GO:0001671">
    <property type="term" value="F:ATPase activator activity"/>
    <property type="evidence" value="ECO:0007669"/>
    <property type="project" value="TreeGrafter"/>
</dbReference>
<keyword evidence="4" id="KW-1133">Transmembrane helix</keyword>
<feature type="region of interest" description="Disordered" evidence="8">
    <location>
        <begin position="1"/>
        <end position="50"/>
    </location>
</feature>
<dbReference type="GO" id="GO:0030150">
    <property type="term" value="P:protein import into mitochondrial matrix"/>
    <property type="evidence" value="ECO:0007669"/>
    <property type="project" value="TreeGrafter"/>
</dbReference>
<keyword evidence="11" id="KW-1185">Reference proteome</keyword>
<comment type="subcellular location">
    <subcellularLocation>
        <location evidence="1">Mitochondrion inner membrane</location>
        <topology evidence="1">Single-pass membrane protein</topology>
    </subcellularLocation>
</comment>
<comment type="similarity">
    <text evidence="7">Belongs to the TIM14 family.</text>
</comment>
<comment type="caution">
    <text evidence="10">The sequence shown here is derived from an EMBL/GenBank/DDBJ whole genome shotgun (WGS) entry which is preliminary data.</text>
</comment>
<keyword evidence="2" id="KW-0812">Transmembrane</keyword>
<keyword evidence="6" id="KW-0472">Membrane</keyword>
<evidence type="ECO:0000313" key="11">
    <source>
        <dbReference type="Proteomes" id="UP000241890"/>
    </source>
</evidence>
<dbReference type="InterPro" id="IPR036869">
    <property type="entry name" value="J_dom_sf"/>
</dbReference>
<evidence type="ECO:0000256" key="1">
    <source>
        <dbReference type="ARBA" id="ARBA00004434"/>
    </source>
</evidence>
<protein>
    <submittedName>
        <fullName evidence="10">Mitochondrial import inner membrane translocase subunit TIM14</fullName>
    </submittedName>
</protein>
<gene>
    <name evidence="10" type="ORF">FCC1311_012572</name>
</gene>
<dbReference type="SUPFAM" id="SSF46565">
    <property type="entry name" value="Chaperone J-domain"/>
    <property type="match status" value="1"/>
</dbReference>
<dbReference type="PANTHER" id="PTHR12763:SF28">
    <property type="entry name" value="GEO10507P1-RELATED"/>
    <property type="match status" value="1"/>
</dbReference>
<evidence type="ECO:0000256" key="4">
    <source>
        <dbReference type="ARBA" id="ARBA00022989"/>
    </source>
</evidence>
<evidence type="ECO:0000256" key="2">
    <source>
        <dbReference type="ARBA" id="ARBA00022692"/>
    </source>
</evidence>